<protein>
    <submittedName>
        <fullName evidence="6">S41 family peptidase</fullName>
    </submittedName>
</protein>
<dbReference type="GO" id="GO:0008236">
    <property type="term" value="F:serine-type peptidase activity"/>
    <property type="evidence" value="ECO:0007669"/>
    <property type="project" value="UniProtKB-KW"/>
</dbReference>
<evidence type="ECO:0000256" key="3">
    <source>
        <dbReference type="ARBA" id="ARBA00022801"/>
    </source>
</evidence>
<dbReference type="CDD" id="cd07560">
    <property type="entry name" value="Peptidase_S41_CPP"/>
    <property type="match status" value="1"/>
</dbReference>
<dbReference type="GO" id="GO:0004175">
    <property type="term" value="F:endopeptidase activity"/>
    <property type="evidence" value="ECO:0007669"/>
    <property type="project" value="TreeGrafter"/>
</dbReference>
<feature type="domain" description="PDZ" evidence="5">
    <location>
        <begin position="155"/>
        <end position="220"/>
    </location>
</feature>
<keyword evidence="3" id="KW-0378">Hydrolase</keyword>
<dbReference type="PROSITE" id="PS50106">
    <property type="entry name" value="PDZ"/>
    <property type="match status" value="1"/>
</dbReference>
<dbReference type="Proteomes" id="UP000318093">
    <property type="component" value="Unassembled WGS sequence"/>
</dbReference>
<comment type="caution">
    <text evidence="6">The sequence shown here is derived from an EMBL/GenBank/DDBJ whole genome shotgun (WGS) entry which is preliminary data.</text>
</comment>
<evidence type="ECO:0000259" key="5">
    <source>
        <dbReference type="PROSITE" id="PS50106"/>
    </source>
</evidence>
<dbReference type="SUPFAM" id="SSF50156">
    <property type="entry name" value="PDZ domain-like"/>
    <property type="match status" value="1"/>
</dbReference>
<evidence type="ECO:0000256" key="1">
    <source>
        <dbReference type="ARBA" id="ARBA00009179"/>
    </source>
</evidence>
<reference evidence="6 7" key="1">
    <citation type="journal article" date="2019" name="Nat. Microbiol.">
        <title>Mediterranean grassland soil C-N compound turnover is dependent on rainfall and depth, and is mediated by genomically divergent microorganisms.</title>
        <authorList>
            <person name="Diamond S."/>
            <person name="Andeer P.F."/>
            <person name="Li Z."/>
            <person name="Crits-Christoph A."/>
            <person name="Burstein D."/>
            <person name="Anantharaman K."/>
            <person name="Lane K.R."/>
            <person name="Thomas B.C."/>
            <person name="Pan C."/>
            <person name="Northen T.R."/>
            <person name="Banfield J.F."/>
        </authorList>
    </citation>
    <scope>NUCLEOTIDE SEQUENCE [LARGE SCALE GENOMIC DNA]</scope>
    <source>
        <strain evidence="6">NP_6</strain>
    </source>
</reference>
<evidence type="ECO:0000313" key="7">
    <source>
        <dbReference type="Proteomes" id="UP000318093"/>
    </source>
</evidence>
<evidence type="ECO:0000256" key="2">
    <source>
        <dbReference type="ARBA" id="ARBA00022670"/>
    </source>
</evidence>
<sequence>MGRAPSCARSGGSGNSMKRCRMLSAILVALLAVTLAAPAIPRAEAADAGFVLETLQTLRENYVDPLSSIMMLNAALTSLEQKTGVSPFSGRIPQGVSDTLVSGLFTQRFDEIFSRVKGQYSVTDLAYAASAGMLDSLHDSHTGFIPPAAYQEEKRKENGQASFTGIGIVLLARDGQFYVREVFPDSPAAVAGLHEFDRIAKINGVATAGQTSDDVTELVRGPAGTTITLSVERPNVATPLEFAVTRGAIRVPGLVSHMLDGGIGYVKIYEFVPGVSNALRDAIFTLRRSGLRGLVIDLRGNPGGLVDELRDISAAVLPQSSPILQMTRRNGRTQMLETLEPPILPPSVPIATLVDEGSASASELLASALQEQGRGVIIGMKTAGAVEIGITVDLPEDAGMAVTVARLLSGKGVRLEGHGIVPDEPEPLETPALNAGHDSQLDKAVEVLRNKLAARSAPPEEPAGRGVRR</sequence>
<dbReference type="EMBL" id="VBAN01000298">
    <property type="protein sequence ID" value="TMI79822.1"/>
    <property type="molecule type" value="Genomic_DNA"/>
</dbReference>
<dbReference type="PANTHER" id="PTHR32060">
    <property type="entry name" value="TAIL-SPECIFIC PROTEASE"/>
    <property type="match status" value="1"/>
</dbReference>
<gene>
    <name evidence="6" type="ORF">E6H03_09505</name>
</gene>
<proteinExistence type="inferred from homology"/>
<dbReference type="GO" id="GO:0030288">
    <property type="term" value="C:outer membrane-bounded periplasmic space"/>
    <property type="evidence" value="ECO:0007669"/>
    <property type="project" value="TreeGrafter"/>
</dbReference>
<dbReference type="GO" id="GO:0006508">
    <property type="term" value="P:proteolysis"/>
    <property type="evidence" value="ECO:0007669"/>
    <property type="project" value="UniProtKB-KW"/>
</dbReference>
<comment type="similarity">
    <text evidence="1">Belongs to the peptidase S41A family.</text>
</comment>
<dbReference type="PANTHER" id="PTHR32060:SF30">
    <property type="entry name" value="CARBOXY-TERMINAL PROCESSING PROTEASE CTPA"/>
    <property type="match status" value="1"/>
</dbReference>
<dbReference type="InterPro" id="IPR001478">
    <property type="entry name" value="PDZ"/>
</dbReference>
<dbReference type="CDD" id="cd06782">
    <property type="entry name" value="cpPDZ_CPP-like"/>
    <property type="match status" value="1"/>
</dbReference>
<evidence type="ECO:0000256" key="4">
    <source>
        <dbReference type="ARBA" id="ARBA00022825"/>
    </source>
</evidence>
<keyword evidence="2" id="KW-0645">Protease</keyword>
<dbReference type="AlphaFoldDB" id="A0A537J8Z4"/>
<keyword evidence="4" id="KW-0720">Serine protease</keyword>
<dbReference type="Pfam" id="PF00595">
    <property type="entry name" value="PDZ"/>
    <property type="match status" value="1"/>
</dbReference>
<dbReference type="SUPFAM" id="SSF52096">
    <property type="entry name" value="ClpP/crotonase"/>
    <property type="match status" value="1"/>
</dbReference>
<accession>A0A537J8Z4</accession>
<dbReference type="InterPro" id="IPR036034">
    <property type="entry name" value="PDZ_sf"/>
</dbReference>
<organism evidence="6 7">
    <name type="scientific">Candidatus Segetimicrobium genomatis</name>
    <dbReference type="NCBI Taxonomy" id="2569760"/>
    <lineage>
        <taxon>Bacteria</taxon>
        <taxon>Bacillati</taxon>
        <taxon>Candidatus Sysuimicrobiota</taxon>
        <taxon>Candidatus Sysuimicrobiia</taxon>
        <taxon>Candidatus Sysuimicrobiales</taxon>
        <taxon>Candidatus Segetimicrobiaceae</taxon>
        <taxon>Candidatus Segetimicrobium</taxon>
    </lineage>
</organism>
<dbReference type="Pfam" id="PF03572">
    <property type="entry name" value="Peptidase_S41"/>
    <property type="match status" value="1"/>
</dbReference>
<dbReference type="Gene3D" id="2.30.42.10">
    <property type="match status" value="1"/>
</dbReference>
<dbReference type="Gene3D" id="3.90.226.10">
    <property type="entry name" value="2-enoyl-CoA Hydratase, Chain A, domain 1"/>
    <property type="match status" value="1"/>
</dbReference>
<dbReference type="InterPro" id="IPR004447">
    <property type="entry name" value="Peptidase_S41A"/>
</dbReference>
<dbReference type="SMART" id="SM00228">
    <property type="entry name" value="PDZ"/>
    <property type="match status" value="1"/>
</dbReference>
<dbReference type="Gene3D" id="3.30.750.44">
    <property type="match status" value="1"/>
</dbReference>
<dbReference type="InterPro" id="IPR029045">
    <property type="entry name" value="ClpP/crotonase-like_dom_sf"/>
</dbReference>
<dbReference type="SMART" id="SM00245">
    <property type="entry name" value="TSPc"/>
    <property type="match status" value="1"/>
</dbReference>
<name>A0A537J8Z4_9BACT</name>
<evidence type="ECO:0000313" key="6">
    <source>
        <dbReference type="EMBL" id="TMI79822.1"/>
    </source>
</evidence>
<dbReference type="GO" id="GO:0007165">
    <property type="term" value="P:signal transduction"/>
    <property type="evidence" value="ECO:0007669"/>
    <property type="project" value="TreeGrafter"/>
</dbReference>
<dbReference type="InterPro" id="IPR005151">
    <property type="entry name" value="Tail-specific_protease"/>
</dbReference>